<dbReference type="AlphaFoldDB" id="A0A1G8WPA0"/>
<dbReference type="Proteomes" id="UP000198510">
    <property type="component" value="Unassembled WGS sequence"/>
</dbReference>
<feature type="signal peptide" evidence="1">
    <location>
        <begin position="1"/>
        <end position="24"/>
    </location>
</feature>
<protein>
    <submittedName>
        <fullName evidence="2">Uncharacterized protein</fullName>
    </submittedName>
</protein>
<organism evidence="2 3">
    <name type="scientific">Catalinimonas alkaloidigena</name>
    <dbReference type="NCBI Taxonomy" id="1075417"/>
    <lineage>
        <taxon>Bacteria</taxon>
        <taxon>Pseudomonadati</taxon>
        <taxon>Bacteroidota</taxon>
        <taxon>Cytophagia</taxon>
        <taxon>Cytophagales</taxon>
        <taxon>Catalimonadaceae</taxon>
        <taxon>Catalinimonas</taxon>
    </lineage>
</organism>
<gene>
    <name evidence="2" type="ORF">SAMN05421823_101144</name>
</gene>
<evidence type="ECO:0000313" key="2">
    <source>
        <dbReference type="EMBL" id="SDJ80104.1"/>
    </source>
</evidence>
<name>A0A1G8WPA0_9BACT</name>
<evidence type="ECO:0000256" key="1">
    <source>
        <dbReference type="SAM" id="SignalP"/>
    </source>
</evidence>
<dbReference type="STRING" id="1075417.SAMN05421823_101144"/>
<evidence type="ECO:0000313" key="3">
    <source>
        <dbReference type="Proteomes" id="UP000198510"/>
    </source>
</evidence>
<keyword evidence="3" id="KW-1185">Reference proteome</keyword>
<dbReference type="OrthoDB" id="1117657at2"/>
<reference evidence="2 3" key="1">
    <citation type="submission" date="2016-10" db="EMBL/GenBank/DDBJ databases">
        <authorList>
            <person name="de Groot N.N."/>
        </authorList>
    </citation>
    <scope>NUCLEOTIDE SEQUENCE [LARGE SCALE GENOMIC DNA]</scope>
    <source>
        <strain evidence="2 3">DSM 25186</strain>
    </source>
</reference>
<dbReference type="EMBL" id="FNFO01000001">
    <property type="protein sequence ID" value="SDJ80104.1"/>
    <property type="molecule type" value="Genomic_DNA"/>
</dbReference>
<keyword evidence="1" id="KW-0732">Signal</keyword>
<feature type="chain" id="PRO_5011695791" evidence="1">
    <location>
        <begin position="25"/>
        <end position="359"/>
    </location>
</feature>
<proteinExistence type="predicted"/>
<accession>A0A1G8WPA0</accession>
<sequence length="359" mass="40484">MQTSIYRCLLLCTLILGLTSTAWAAERSRKISKQFDVSASDKLAIDNRYGKVHVNTTAQGKITVDVNIIVRDGDADDLQKKLDRVKINIERSTGRIYFGTEIDRSEGFFERMLNWAEEKTNQLEVNYTVNMPAQNPLEIENQFGDVYLADFHGPLQLEVKYGTLRTERITSKEAYVDLSFGAGEIREMQQGKLDVKYSKMELEKCGTLQLDNSYSDLTLGTADQLNLDSRYGSVAIDEAHALTADIRYCGFSLGKLTQRLESDISYCPKFEIDHIAPGVERIAAEGEFSSIRLRFAPEAAGQFDVDIDYGNLRHSGLNLNFNERIEQNHSLKARGTFGGQSKNKSNITVRSRYGDVRLE</sequence>
<dbReference type="RefSeq" id="WP_089677925.1">
    <property type="nucleotide sequence ID" value="NZ_FNFO01000001.1"/>
</dbReference>